<dbReference type="Proteomes" id="UP000043763">
    <property type="component" value="Unassembled WGS sequence"/>
</dbReference>
<dbReference type="PANTHER" id="PTHR34203:SF15">
    <property type="entry name" value="SLL1173 PROTEIN"/>
    <property type="match status" value="1"/>
</dbReference>
<dbReference type="SUPFAM" id="SSF53335">
    <property type="entry name" value="S-adenosyl-L-methionine-dependent methyltransferases"/>
    <property type="match status" value="1"/>
</dbReference>
<dbReference type="Pfam" id="PF05050">
    <property type="entry name" value="Methyltransf_21"/>
    <property type="match status" value="1"/>
</dbReference>
<dbReference type="InterPro" id="IPR052514">
    <property type="entry name" value="SAM-dependent_MTase"/>
</dbReference>
<keyword evidence="3" id="KW-1185">Reference proteome</keyword>
<feature type="domain" description="Methyltransferase FkbM" evidence="1">
    <location>
        <begin position="220"/>
        <end position="370"/>
    </location>
</feature>
<dbReference type="AlphaFoldDB" id="A0A0G4KAN7"/>
<evidence type="ECO:0000259" key="1">
    <source>
        <dbReference type="Pfam" id="PF05050"/>
    </source>
</evidence>
<dbReference type="RefSeq" id="WP_048596168.1">
    <property type="nucleotide sequence ID" value="NZ_CVLB01000004.1"/>
</dbReference>
<dbReference type="InterPro" id="IPR006342">
    <property type="entry name" value="FkbM_mtfrase"/>
</dbReference>
<organism evidence="2 3">
    <name type="scientific">Brachyspira suanatina</name>
    <dbReference type="NCBI Taxonomy" id="381802"/>
    <lineage>
        <taxon>Bacteria</taxon>
        <taxon>Pseudomonadati</taxon>
        <taxon>Spirochaetota</taxon>
        <taxon>Spirochaetia</taxon>
        <taxon>Brachyspirales</taxon>
        <taxon>Brachyspiraceae</taxon>
        <taxon>Brachyspira</taxon>
    </lineage>
</organism>
<protein>
    <recommendedName>
        <fullName evidence="1">Methyltransferase FkbM domain-containing protein</fullName>
    </recommendedName>
</protein>
<proteinExistence type="predicted"/>
<dbReference type="Gene3D" id="3.40.50.150">
    <property type="entry name" value="Vaccinia Virus protein VP39"/>
    <property type="match status" value="1"/>
</dbReference>
<accession>A0A0G4KAN7</accession>
<dbReference type="NCBIfam" id="TIGR01444">
    <property type="entry name" value="fkbM_fam"/>
    <property type="match status" value="1"/>
</dbReference>
<dbReference type="PANTHER" id="PTHR34203">
    <property type="entry name" value="METHYLTRANSFERASE, FKBM FAMILY PROTEIN"/>
    <property type="match status" value="1"/>
</dbReference>
<evidence type="ECO:0000313" key="3">
    <source>
        <dbReference type="Proteomes" id="UP000043763"/>
    </source>
</evidence>
<name>A0A0G4KAN7_9SPIR</name>
<gene>
    <name evidence="2" type="ORF">BRSU_2802</name>
</gene>
<dbReference type="InterPro" id="IPR029063">
    <property type="entry name" value="SAM-dependent_MTases_sf"/>
</dbReference>
<reference evidence="3" key="1">
    <citation type="submission" date="2015-04" db="EMBL/GenBank/DDBJ databases">
        <authorList>
            <person name="Mushtaq Mamoona"/>
        </authorList>
    </citation>
    <scope>NUCLEOTIDE SEQUENCE [LARGE SCALE GENOMIC DNA]</scope>
    <source>
        <strain evidence="3">AN4859/03</strain>
    </source>
</reference>
<sequence>MDKKTIDNIAWYIPFKKLRNSIRELLLYFYNKLELDNYPNYKYIAFERDKNFENKLNTIIHLSKFINYKRKYNGDGIEVIPNYNNNILYYSDFGNIENKIQELYDINKIYETFNLFNDEYSKDIYLMQIINYSFFEEIGKGIMLPLYYSHIWNSYYDMDDFIKEEISIDGKKLFFCDLSNINIPISLHVPYKYIYFANFIIEQYRYKNKVTIKKGDYVIDGGGYVGDTALYFANLVGNQGRVYSFEFIDDNLDIFYKNMELNKHLKDIIHIIKNPLYSKSNEELMINISGSASRIDKSNNNNASKFLSISIDDFVFNNKIEKIDFIKMDIEGAELEALKGAEKTILQFRPKLAISIYHSFNDYYEIPLLLSKMLNNYEFYFDHFKVGRGESILFCKPI</sequence>
<dbReference type="EMBL" id="CVLB01000004">
    <property type="protein sequence ID" value="CRF35681.1"/>
    <property type="molecule type" value="Genomic_DNA"/>
</dbReference>
<evidence type="ECO:0000313" key="2">
    <source>
        <dbReference type="EMBL" id="CRF35681.1"/>
    </source>
</evidence>
<dbReference type="OrthoDB" id="5329963at2"/>